<dbReference type="InterPro" id="IPR046341">
    <property type="entry name" value="SET_dom_sf"/>
</dbReference>
<dbReference type="PANTHER" id="PTHR46455:SF5">
    <property type="entry name" value="SET AND MYND DOMAIN CONTAINING, ARTHROPOD-SPECIFIC, MEMBER 4, ISOFORM A"/>
    <property type="match status" value="1"/>
</dbReference>
<dbReference type="AlphaFoldDB" id="A0A1D2NLQ4"/>
<evidence type="ECO:0000313" key="3">
    <source>
        <dbReference type="EMBL" id="ODN06200.1"/>
    </source>
</evidence>
<feature type="region of interest" description="Disordered" evidence="1">
    <location>
        <begin position="1"/>
        <end position="44"/>
    </location>
</feature>
<comment type="caution">
    <text evidence="3">The sequence shown here is derived from an EMBL/GenBank/DDBJ whole genome shotgun (WGS) entry which is preliminary data.</text>
</comment>
<dbReference type="GO" id="GO:0008170">
    <property type="term" value="F:N-methyltransferase activity"/>
    <property type="evidence" value="ECO:0007669"/>
    <property type="project" value="UniProtKB-ARBA"/>
</dbReference>
<dbReference type="Gene3D" id="6.10.140.2220">
    <property type="match status" value="1"/>
</dbReference>
<dbReference type="InterPro" id="IPR001214">
    <property type="entry name" value="SET_dom"/>
</dbReference>
<evidence type="ECO:0000259" key="2">
    <source>
        <dbReference type="PROSITE" id="PS50280"/>
    </source>
</evidence>
<dbReference type="SUPFAM" id="SSF82199">
    <property type="entry name" value="SET domain"/>
    <property type="match status" value="1"/>
</dbReference>
<feature type="domain" description="SET" evidence="2">
    <location>
        <begin position="61"/>
        <end position="302"/>
    </location>
</feature>
<sequence length="560" mass="64188">MDINGARTLDIKRIKLSPTDDKPKDASLDKNETDAENFKADDDDGNGTGDISLVYKALEDSPFELDGDPAYGLCLIAKRDLKAGELLHDDIPAFFGPSADLVQDYSTPLCLGCCVVMNDGNGENRCPTCNWPICGDDCDNVEHHKANECSLFVKHNVQFPPNVEIQPCYKAIAIIRGLLIKERNPEMWEQLMTLQWKTQLQLTPFPDFEEIKENFGLAEFGRAEDWTRVLGIINVNSYSFQRIEKKEGSPSFGECLFPIYSLMCHSCTPNCTWAIQYSPEFTMKVRPTVDIKKGEMLSVSYNHEFSKFGFYKRQEKIRERAEFECKCWRCRDARDLGTNLAAVKCFKCKEGYMLPEDASDFEMDWKCDKCPYVMSPEFISSFVESLYEQSDMAEDEAEETGESVVKIFEDFIASNSSVKVHSNHWVIAEAAHAIVKLQASNLSKLTLEELNKFIDFCKYLLQIKNVIAPGFSNERGMLHHYLARGYYMKVKLLLNSNTLKATLSQEEMESIYNVQKYALRFWKENPHYESLTENYKREPEYLMQEAEEIKLLLDGSDVPK</sequence>
<dbReference type="Pfam" id="PF00856">
    <property type="entry name" value="SET"/>
    <property type="match status" value="1"/>
</dbReference>
<dbReference type="STRING" id="48709.A0A1D2NLQ4"/>
<keyword evidence="4" id="KW-1185">Reference proteome</keyword>
<dbReference type="CDD" id="cd20071">
    <property type="entry name" value="SET_SMYD"/>
    <property type="match status" value="1"/>
</dbReference>
<dbReference type="EMBL" id="LJIJ01000009">
    <property type="protein sequence ID" value="ODN06200.1"/>
    <property type="molecule type" value="Genomic_DNA"/>
</dbReference>
<dbReference type="GO" id="GO:0008757">
    <property type="term" value="F:S-adenosylmethionine-dependent methyltransferase activity"/>
    <property type="evidence" value="ECO:0007669"/>
    <property type="project" value="UniProtKB-ARBA"/>
</dbReference>
<dbReference type="InterPro" id="IPR053010">
    <property type="entry name" value="SET_SmydA-8"/>
</dbReference>
<feature type="compositionally biased region" description="Basic and acidic residues" evidence="1">
    <location>
        <begin position="9"/>
        <end position="40"/>
    </location>
</feature>
<evidence type="ECO:0000256" key="1">
    <source>
        <dbReference type="SAM" id="MobiDB-lite"/>
    </source>
</evidence>
<protein>
    <submittedName>
        <fullName evidence="3">Protein msta, isoform A</fullName>
    </submittedName>
</protein>
<evidence type="ECO:0000313" key="4">
    <source>
        <dbReference type="Proteomes" id="UP000094527"/>
    </source>
</evidence>
<reference evidence="3 4" key="1">
    <citation type="journal article" date="2016" name="Genome Biol. Evol.">
        <title>Gene Family Evolution Reflects Adaptation to Soil Environmental Stressors in the Genome of the Collembolan Orchesella cincta.</title>
        <authorList>
            <person name="Faddeeva-Vakhrusheva A."/>
            <person name="Derks M.F."/>
            <person name="Anvar S.Y."/>
            <person name="Agamennone V."/>
            <person name="Suring W."/>
            <person name="Smit S."/>
            <person name="van Straalen N.M."/>
            <person name="Roelofs D."/>
        </authorList>
    </citation>
    <scope>NUCLEOTIDE SEQUENCE [LARGE SCALE GENOMIC DNA]</scope>
    <source>
        <tissue evidence="3">Mixed pool</tissue>
    </source>
</reference>
<dbReference type="OMA" id="THADECS"/>
<organism evidence="3 4">
    <name type="scientific">Orchesella cincta</name>
    <name type="common">Springtail</name>
    <name type="synonym">Podura cincta</name>
    <dbReference type="NCBI Taxonomy" id="48709"/>
    <lineage>
        <taxon>Eukaryota</taxon>
        <taxon>Metazoa</taxon>
        <taxon>Ecdysozoa</taxon>
        <taxon>Arthropoda</taxon>
        <taxon>Hexapoda</taxon>
        <taxon>Collembola</taxon>
        <taxon>Entomobryomorpha</taxon>
        <taxon>Entomobryoidea</taxon>
        <taxon>Orchesellidae</taxon>
        <taxon>Orchesellinae</taxon>
        <taxon>Orchesella</taxon>
    </lineage>
</organism>
<gene>
    <name evidence="3" type="ORF">Ocin01_00493</name>
</gene>
<dbReference type="Proteomes" id="UP000094527">
    <property type="component" value="Unassembled WGS sequence"/>
</dbReference>
<proteinExistence type="predicted"/>
<dbReference type="Gene3D" id="1.10.220.160">
    <property type="match status" value="1"/>
</dbReference>
<dbReference type="PROSITE" id="PS50280">
    <property type="entry name" value="SET"/>
    <property type="match status" value="1"/>
</dbReference>
<dbReference type="OrthoDB" id="3174329at2759"/>
<dbReference type="PANTHER" id="PTHR46455">
    <property type="entry name" value="SET AND MYND DOMAIN CONTAINING, ARTHROPOD-SPECIFIC, MEMBER 4, ISOFORM A"/>
    <property type="match status" value="1"/>
</dbReference>
<name>A0A1D2NLQ4_ORCCI</name>
<dbReference type="Gene3D" id="2.170.270.10">
    <property type="entry name" value="SET domain"/>
    <property type="match status" value="1"/>
</dbReference>
<dbReference type="GO" id="GO:0008276">
    <property type="term" value="F:protein methyltransferase activity"/>
    <property type="evidence" value="ECO:0007669"/>
    <property type="project" value="UniProtKB-ARBA"/>
</dbReference>
<accession>A0A1D2NLQ4</accession>